<proteinExistence type="predicted"/>
<protein>
    <submittedName>
        <fullName evidence="2">Modification methylase HgiDII</fullName>
    </submittedName>
</protein>
<organism evidence="3 4">
    <name type="scientific">Rhodococcoides kroppenstedtii</name>
    <dbReference type="NCBI Taxonomy" id="293050"/>
    <lineage>
        <taxon>Bacteria</taxon>
        <taxon>Bacillati</taxon>
        <taxon>Actinomycetota</taxon>
        <taxon>Actinomycetes</taxon>
        <taxon>Mycobacteriales</taxon>
        <taxon>Nocardiaceae</taxon>
        <taxon>Rhodococcoides</taxon>
    </lineage>
</organism>
<dbReference type="Proteomes" id="UP000182054">
    <property type="component" value="Unassembled WGS sequence"/>
</dbReference>
<evidence type="ECO:0000256" key="1">
    <source>
        <dbReference type="SAM" id="MobiDB-lite"/>
    </source>
</evidence>
<keyword evidence="2" id="KW-0489">Methyltransferase</keyword>
<evidence type="ECO:0000313" key="4">
    <source>
        <dbReference type="Proteomes" id="UP000182054"/>
    </source>
</evidence>
<dbReference type="GO" id="GO:0032259">
    <property type="term" value="P:methylation"/>
    <property type="evidence" value="ECO:0007669"/>
    <property type="project" value="UniProtKB-KW"/>
</dbReference>
<dbReference type="GeneID" id="85486947"/>
<dbReference type="Proteomes" id="UP001520140">
    <property type="component" value="Unassembled WGS sequence"/>
</dbReference>
<evidence type="ECO:0000313" key="5">
    <source>
        <dbReference type="Proteomes" id="UP001520140"/>
    </source>
</evidence>
<evidence type="ECO:0000313" key="3">
    <source>
        <dbReference type="EMBL" id="SFA58899.1"/>
    </source>
</evidence>
<dbReference type="RefSeq" id="WP_068102639.1">
    <property type="nucleotide sequence ID" value="NZ_CP135915.1"/>
</dbReference>
<evidence type="ECO:0000313" key="2">
    <source>
        <dbReference type="EMBL" id="MBY6322473.1"/>
    </source>
</evidence>
<gene>
    <name evidence="2" type="ORF">HQ605_16735</name>
    <name evidence="3" type="ORF">SAMN05444374_11352</name>
</gene>
<sequence>MTDEQELMQKIVATIDARLGQETSGLQNEVPPGASAQSDDEDGERGPLGRDYHLAGKYAQALAIGEAQVIDRAEFDRLVETYGEDAK</sequence>
<feature type="region of interest" description="Disordered" evidence="1">
    <location>
        <begin position="20"/>
        <end position="51"/>
    </location>
</feature>
<dbReference type="AlphaFoldDB" id="A0A1I0U472"/>
<dbReference type="EMBL" id="FOJN01000013">
    <property type="protein sequence ID" value="SFA58899.1"/>
    <property type="molecule type" value="Genomic_DNA"/>
</dbReference>
<dbReference type="OrthoDB" id="4478608at2"/>
<dbReference type="EMBL" id="JABUKG010000021">
    <property type="protein sequence ID" value="MBY6322473.1"/>
    <property type="molecule type" value="Genomic_DNA"/>
</dbReference>
<name>A0A1I0U472_9NOCA</name>
<accession>A0A1I0U472</accession>
<reference evidence="3 4" key="1">
    <citation type="submission" date="2016-10" db="EMBL/GenBank/DDBJ databases">
        <authorList>
            <person name="de Groot N.N."/>
        </authorList>
    </citation>
    <scope>NUCLEOTIDE SEQUENCE [LARGE SCALE GENOMIC DNA]</scope>
    <source>
        <strain evidence="3 4">DSM 44908</strain>
    </source>
</reference>
<keyword evidence="5" id="KW-1185">Reference proteome</keyword>
<reference evidence="2 5" key="2">
    <citation type="submission" date="2020-06" db="EMBL/GenBank/DDBJ databases">
        <title>Taxonomy, biology and ecology of Rhodococcus bacteria occurring in California pistachio and other woody hosts as revealed by genome sequence analyses.</title>
        <authorList>
            <person name="Gai Y."/>
            <person name="Riely B."/>
        </authorList>
    </citation>
    <scope>NUCLEOTIDE SEQUENCE [LARGE SCALE GENOMIC DNA]</scope>
    <source>
        <strain evidence="2 5">BP-284</strain>
    </source>
</reference>
<dbReference type="GO" id="GO:0008168">
    <property type="term" value="F:methyltransferase activity"/>
    <property type="evidence" value="ECO:0007669"/>
    <property type="project" value="UniProtKB-KW"/>
</dbReference>
<keyword evidence="2" id="KW-0808">Transferase</keyword>